<evidence type="ECO:0000256" key="1">
    <source>
        <dbReference type="SAM" id="Phobius"/>
    </source>
</evidence>
<gene>
    <name evidence="2" type="ORF">EA473_07430</name>
</gene>
<reference evidence="2 3" key="1">
    <citation type="submission" date="2018-10" db="EMBL/GenBank/DDBJ databases">
        <title>Natrarchaeobius chitinivorans gen. nov., sp. nov., and Natrarchaeobius haloalkaliphilus sp. nov., alkaliphilic, chitin-utilizing haloarchaea from hypersaline alkaline lakes.</title>
        <authorList>
            <person name="Sorokin D.Y."/>
            <person name="Elcheninov A.G."/>
            <person name="Kostrikina N.A."/>
            <person name="Bale N.J."/>
            <person name="Sinninghe Damste J.S."/>
            <person name="Khijniak T.V."/>
            <person name="Kublanov I.V."/>
            <person name="Toshchakov S.V."/>
        </authorList>
    </citation>
    <scope>NUCLEOTIDE SEQUENCE [LARGE SCALE GENOMIC DNA]</scope>
    <source>
        <strain evidence="2 3">AArcht4T</strain>
    </source>
</reference>
<dbReference type="OrthoDB" id="330759at2157"/>
<proteinExistence type="predicted"/>
<dbReference type="EMBL" id="REGA01000004">
    <property type="protein sequence ID" value="RQG96000.1"/>
    <property type="molecule type" value="Genomic_DNA"/>
</dbReference>
<evidence type="ECO:0000313" key="2">
    <source>
        <dbReference type="EMBL" id="RQG96000.1"/>
    </source>
</evidence>
<keyword evidence="1" id="KW-0812">Transmembrane</keyword>
<feature type="transmembrane region" description="Helical" evidence="1">
    <location>
        <begin position="69"/>
        <end position="88"/>
    </location>
</feature>
<feature type="transmembrane region" description="Helical" evidence="1">
    <location>
        <begin position="16"/>
        <end position="36"/>
    </location>
</feature>
<keyword evidence="1" id="KW-1133">Transmembrane helix</keyword>
<accession>A0A3N6MGP7</accession>
<name>A0A3N6MGP7_NATCH</name>
<organism evidence="2 3">
    <name type="scientific">Natrarchaeobius chitinivorans</name>
    <dbReference type="NCBI Taxonomy" id="1679083"/>
    <lineage>
        <taxon>Archaea</taxon>
        <taxon>Methanobacteriati</taxon>
        <taxon>Methanobacteriota</taxon>
        <taxon>Stenosarchaea group</taxon>
        <taxon>Halobacteria</taxon>
        <taxon>Halobacteriales</taxon>
        <taxon>Natrialbaceae</taxon>
        <taxon>Natrarchaeobius</taxon>
    </lineage>
</organism>
<feature type="transmembrane region" description="Helical" evidence="1">
    <location>
        <begin position="42"/>
        <end position="62"/>
    </location>
</feature>
<dbReference type="AlphaFoldDB" id="A0A3N6MGP7"/>
<comment type="caution">
    <text evidence="2">The sequence shown here is derived from an EMBL/GenBank/DDBJ whole genome shotgun (WGS) entry which is preliminary data.</text>
</comment>
<dbReference type="RefSeq" id="WP_124195000.1">
    <property type="nucleotide sequence ID" value="NZ_REGA01000004.1"/>
</dbReference>
<dbReference type="Pfam" id="PF24287">
    <property type="entry name" value="DUF7475"/>
    <property type="match status" value="1"/>
</dbReference>
<dbReference type="Proteomes" id="UP000282323">
    <property type="component" value="Unassembled WGS sequence"/>
</dbReference>
<protein>
    <submittedName>
        <fullName evidence="2">Uncharacterized protein</fullName>
    </submittedName>
</protein>
<evidence type="ECO:0000313" key="3">
    <source>
        <dbReference type="Proteomes" id="UP000282323"/>
    </source>
</evidence>
<keyword evidence="3" id="KW-1185">Reference proteome</keyword>
<keyword evidence="1" id="KW-0472">Membrane</keyword>
<sequence>MVSLENRLTLESLSPLHWVGIGLAAVTAGVHLVLGVGFLPHWMGLAFLVATAGFVLGIVLVLVDYRRRLLYLLGIPFTAGQVILWYAVNRPEALDAVSPVEIVDKLAQLLLIVVLLALSRRD</sequence>
<dbReference type="InterPro" id="IPR055898">
    <property type="entry name" value="DUF7475"/>
</dbReference>